<evidence type="ECO:0000256" key="1">
    <source>
        <dbReference type="SAM" id="MobiDB-lite"/>
    </source>
</evidence>
<evidence type="ECO:0000313" key="3">
    <source>
        <dbReference type="Proteomes" id="UP000466681"/>
    </source>
</evidence>
<dbReference type="EMBL" id="AP022560">
    <property type="protein sequence ID" value="BBW99122.1"/>
    <property type="molecule type" value="Genomic_DNA"/>
</dbReference>
<name>A0AAD1H883_9MYCO</name>
<proteinExistence type="predicted"/>
<evidence type="ECO:0000313" key="2">
    <source>
        <dbReference type="EMBL" id="BBW99122.1"/>
    </source>
</evidence>
<dbReference type="AlphaFoldDB" id="A0AAD1H883"/>
<sequence>MTRKTAKRQASGRQAIVCGTCARVTRAEQNRDTMDGVGARAENQTPPWNHSAPELSPTPVRMLQISLAQYWTTHE</sequence>
<reference evidence="2 3" key="1">
    <citation type="journal article" date="2019" name="Emerg. Microbes Infect.">
        <title>Comprehensive subspecies identification of 175 nontuberculous mycobacteria species based on 7547 genomic profiles.</title>
        <authorList>
            <person name="Matsumoto Y."/>
            <person name="Kinjo T."/>
            <person name="Motooka D."/>
            <person name="Nabeya D."/>
            <person name="Jung N."/>
            <person name="Uechi K."/>
            <person name="Horii T."/>
            <person name="Iida T."/>
            <person name="Fujita J."/>
            <person name="Nakamura S."/>
        </authorList>
    </citation>
    <scope>NUCLEOTIDE SEQUENCE [LARGE SCALE GENOMIC DNA]</scope>
    <source>
        <strain evidence="2 3">JCM 6375</strain>
    </source>
</reference>
<feature type="region of interest" description="Disordered" evidence="1">
    <location>
        <begin position="29"/>
        <end position="57"/>
    </location>
</feature>
<keyword evidence="3" id="KW-1185">Reference proteome</keyword>
<organism evidence="2 3">
    <name type="scientific">Mycolicibacterium moriokaense</name>
    <dbReference type="NCBI Taxonomy" id="39691"/>
    <lineage>
        <taxon>Bacteria</taxon>
        <taxon>Bacillati</taxon>
        <taxon>Actinomycetota</taxon>
        <taxon>Actinomycetes</taxon>
        <taxon>Mycobacteriales</taxon>
        <taxon>Mycobacteriaceae</taxon>
        <taxon>Mycolicibacterium</taxon>
    </lineage>
</organism>
<dbReference type="Proteomes" id="UP000466681">
    <property type="component" value="Chromosome"/>
</dbReference>
<dbReference type="KEGG" id="mmor:MMOR_00590"/>
<gene>
    <name evidence="2" type="ORF">MMOR_00590</name>
</gene>
<accession>A0AAD1H883</accession>
<protein>
    <submittedName>
        <fullName evidence="2">Uncharacterized protein</fullName>
    </submittedName>
</protein>